<feature type="transmembrane region" description="Helical" evidence="1">
    <location>
        <begin position="135"/>
        <end position="160"/>
    </location>
</feature>
<keyword evidence="1" id="KW-0812">Transmembrane</keyword>
<protein>
    <recommendedName>
        <fullName evidence="4">DUF3592 domain-containing protein</fullName>
    </recommendedName>
</protein>
<sequence length="163" mass="17511">MRARDTSRLLHEVIHISGEFDMAHALAFVAVVALSGLSFLMYVALRALLEIFVAKVRLGTRGARTRGRCVGYTSSRYGNGVVVAFADPSGVTNHMVARAWKGVLPEKGSEVEIVYLPQDPKVADVWPVRALIPNAVYMTVAVPVFLAAGMACVVAVACIVRAV</sequence>
<dbReference type="KEGG" id="snk:CP967_00325"/>
<proteinExistence type="predicted"/>
<dbReference type="Proteomes" id="UP000326178">
    <property type="component" value="Chromosome"/>
</dbReference>
<keyword evidence="1" id="KW-0472">Membrane</keyword>
<evidence type="ECO:0000256" key="1">
    <source>
        <dbReference type="SAM" id="Phobius"/>
    </source>
</evidence>
<gene>
    <name evidence="2" type="ORF">CP967_00325</name>
</gene>
<evidence type="ECO:0008006" key="4">
    <source>
        <dbReference type="Google" id="ProtNLM"/>
    </source>
</evidence>
<keyword evidence="3" id="KW-1185">Reference proteome</keyword>
<organism evidence="2 3">
    <name type="scientific">Streptomyces nitrosporeus</name>
    <dbReference type="NCBI Taxonomy" id="28894"/>
    <lineage>
        <taxon>Bacteria</taxon>
        <taxon>Bacillati</taxon>
        <taxon>Actinomycetota</taxon>
        <taxon>Actinomycetes</taxon>
        <taxon>Kitasatosporales</taxon>
        <taxon>Streptomycetaceae</taxon>
        <taxon>Streptomyces</taxon>
    </lineage>
</organism>
<dbReference type="AlphaFoldDB" id="A0A5J6F3T6"/>
<accession>A0A5J6F3T6</accession>
<evidence type="ECO:0000313" key="3">
    <source>
        <dbReference type="Proteomes" id="UP000326178"/>
    </source>
</evidence>
<dbReference type="RefSeq" id="WP_150485974.1">
    <property type="nucleotide sequence ID" value="NZ_BMUV01000011.1"/>
</dbReference>
<name>A0A5J6F3T6_9ACTN</name>
<dbReference type="EMBL" id="CP023702">
    <property type="protein sequence ID" value="QEU70616.1"/>
    <property type="molecule type" value="Genomic_DNA"/>
</dbReference>
<keyword evidence="1" id="KW-1133">Transmembrane helix</keyword>
<feature type="transmembrane region" description="Helical" evidence="1">
    <location>
        <begin position="25"/>
        <end position="45"/>
    </location>
</feature>
<evidence type="ECO:0000313" key="2">
    <source>
        <dbReference type="EMBL" id="QEU70616.1"/>
    </source>
</evidence>
<reference evidence="2 3" key="1">
    <citation type="submission" date="2017-09" db="EMBL/GenBank/DDBJ databases">
        <authorList>
            <person name="Lee N."/>
            <person name="Cho B.-K."/>
        </authorList>
    </citation>
    <scope>NUCLEOTIDE SEQUENCE [LARGE SCALE GENOMIC DNA]</scope>
    <source>
        <strain evidence="2 3">ATCC 12769</strain>
    </source>
</reference>